<dbReference type="Gene3D" id="3.30.560.10">
    <property type="entry name" value="Glucose Oxidase, domain 3"/>
    <property type="match status" value="1"/>
</dbReference>
<feature type="signal peptide" evidence="4">
    <location>
        <begin position="1"/>
        <end position="19"/>
    </location>
</feature>
<dbReference type="InterPro" id="IPR007867">
    <property type="entry name" value="GMC_OxRtase_C"/>
</dbReference>
<dbReference type="PANTHER" id="PTHR11552:SF217">
    <property type="entry name" value="GLUCOSE DEHYDROGENASE [FAD, QUINONE]"/>
    <property type="match status" value="1"/>
</dbReference>
<dbReference type="STRING" id="6669.E9GSB8"/>
<keyword evidence="3" id="KW-0285">Flavoprotein</keyword>
<feature type="binding site" evidence="2">
    <location>
        <position position="133"/>
    </location>
    <ligand>
        <name>FAD</name>
        <dbReference type="ChEBI" id="CHEBI:57692"/>
    </ligand>
</feature>
<dbReference type="Gene3D" id="3.50.50.60">
    <property type="entry name" value="FAD/NAD(P)-binding domain"/>
    <property type="match status" value="1"/>
</dbReference>
<protein>
    <recommendedName>
        <fullName evidence="5 6">Glucose-methanol-choline oxidoreductase N-terminal domain-containing protein</fullName>
    </recommendedName>
</protein>
<dbReference type="PROSITE" id="PS00624">
    <property type="entry name" value="GMC_OXRED_2"/>
    <property type="match status" value="1"/>
</dbReference>
<evidence type="ECO:0000256" key="4">
    <source>
        <dbReference type="SAM" id="SignalP"/>
    </source>
</evidence>
<dbReference type="PIRSF" id="PIRSF000137">
    <property type="entry name" value="Alcohol_oxidase"/>
    <property type="match status" value="1"/>
</dbReference>
<accession>E9GSB8</accession>
<evidence type="ECO:0000259" key="6">
    <source>
        <dbReference type="PROSITE" id="PS00624"/>
    </source>
</evidence>
<dbReference type="PANTHER" id="PTHR11552">
    <property type="entry name" value="GLUCOSE-METHANOL-CHOLINE GMC OXIDOREDUCTASE"/>
    <property type="match status" value="1"/>
</dbReference>
<sequence>MQPFLFLLVALWWIRSTICATSSPTSFSLFQSYIRGHLDGRLEDATDLLSEYDFIIVGGGSAGAVLASRLSEIAGWTVLLIEAGGLETIVSDIPGMAKYLQLTDIDWQYQTEPQPGQCLALKDERCNWPRGKVIGGSSVLNYMLYVRGNRRDYDGWAKAGNYGWSYKDVLPYFIKSEDNRNPYLAKNKDYHGTGGLLTVQEAPYHTPLSTAFVQAGVELGYQNRDCNAESQTGFMIPQGTVRDGSRCSTAKAFLRPARKRKNLHVALRSHAHRVLIDDQKQAYGVVFERGKKILRIRAKKEVILSAGAIGSPQLLMLSGVGDPDHLNSVGVTVKHSLKGVGQNLQDHISGRGMVYLINETVSYVETRFLNIQSMLNYVRHRGPLTALSGTEGLAWVKTKYADPNDDYPDMQLQFIAGSDISDGGLSLKNNDNVKDSVWKEYYEPIAYRDSWQPIPIVLRPKSKGYILLRSSDPYAKPLIYANYFTHPDDIKVMIEGMKIGLALSKTEAFQRFGSRLYDKPFPGCETLPLWTDKYWECFLRQYSTTLYHQSSTCKMGVLDKEPLAVVDPELRVYGIKGLRVVDASIMPDVVSGNTNAPTIMIAEKAGDLIKETWIAKEASLNDI</sequence>
<evidence type="ECO:0000256" key="2">
    <source>
        <dbReference type="PIRSR" id="PIRSR000137-2"/>
    </source>
</evidence>
<evidence type="ECO:0000256" key="3">
    <source>
        <dbReference type="RuleBase" id="RU003968"/>
    </source>
</evidence>
<dbReference type="PROSITE" id="PS00623">
    <property type="entry name" value="GMC_OXRED_1"/>
    <property type="match status" value="1"/>
</dbReference>
<dbReference type="Pfam" id="PF00732">
    <property type="entry name" value="GMC_oxred_N"/>
    <property type="match status" value="1"/>
</dbReference>
<dbReference type="PhylomeDB" id="E9GSB8"/>
<feature type="domain" description="Glucose-methanol-choline oxidoreductase N-terminal" evidence="5">
    <location>
        <begin position="131"/>
        <end position="154"/>
    </location>
</feature>
<dbReference type="GO" id="GO:0016614">
    <property type="term" value="F:oxidoreductase activity, acting on CH-OH group of donors"/>
    <property type="evidence" value="ECO:0007669"/>
    <property type="project" value="InterPro"/>
</dbReference>
<dbReference type="InterPro" id="IPR000172">
    <property type="entry name" value="GMC_OxRdtase_N"/>
</dbReference>
<organism evidence="7 8">
    <name type="scientific">Daphnia pulex</name>
    <name type="common">Water flea</name>
    <dbReference type="NCBI Taxonomy" id="6669"/>
    <lineage>
        <taxon>Eukaryota</taxon>
        <taxon>Metazoa</taxon>
        <taxon>Ecdysozoa</taxon>
        <taxon>Arthropoda</taxon>
        <taxon>Crustacea</taxon>
        <taxon>Branchiopoda</taxon>
        <taxon>Diplostraca</taxon>
        <taxon>Cladocera</taxon>
        <taxon>Anomopoda</taxon>
        <taxon>Daphniidae</taxon>
        <taxon>Daphnia</taxon>
    </lineage>
</organism>
<dbReference type="KEGG" id="dpx:DAPPUDRAFT_213335"/>
<dbReference type="SUPFAM" id="SSF51905">
    <property type="entry name" value="FAD/NAD(P)-binding domain"/>
    <property type="match status" value="1"/>
</dbReference>
<dbReference type="Proteomes" id="UP000000305">
    <property type="component" value="Unassembled WGS sequence"/>
</dbReference>
<dbReference type="GO" id="GO:0050660">
    <property type="term" value="F:flavin adenine dinucleotide binding"/>
    <property type="evidence" value="ECO:0007669"/>
    <property type="project" value="InterPro"/>
</dbReference>
<dbReference type="SUPFAM" id="SSF54373">
    <property type="entry name" value="FAD-linked reductases, C-terminal domain"/>
    <property type="match status" value="1"/>
</dbReference>
<dbReference type="Pfam" id="PF05199">
    <property type="entry name" value="GMC_oxred_C"/>
    <property type="match status" value="1"/>
</dbReference>
<keyword evidence="8" id="KW-1185">Reference proteome</keyword>
<dbReference type="InParanoid" id="E9GSB8"/>
<gene>
    <name evidence="7" type="ORF">DAPPUDRAFT_213335</name>
</gene>
<dbReference type="GO" id="GO:0016491">
    <property type="term" value="F:oxidoreductase activity"/>
    <property type="evidence" value="ECO:0000318"/>
    <property type="project" value="GO_Central"/>
</dbReference>
<comment type="similarity">
    <text evidence="1 3">Belongs to the GMC oxidoreductase family.</text>
</comment>
<proteinExistence type="inferred from homology"/>
<keyword evidence="4" id="KW-0732">Signal</keyword>
<comment type="cofactor">
    <cofactor evidence="2">
        <name>FAD</name>
        <dbReference type="ChEBI" id="CHEBI:57692"/>
    </cofactor>
</comment>
<evidence type="ECO:0000256" key="1">
    <source>
        <dbReference type="ARBA" id="ARBA00010790"/>
    </source>
</evidence>
<feature type="chain" id="PRO_5003237671" description="Glucose-methanol-choline oxidoreductase N-terminal domain-containing protein" evidence="4">
    <location>
        <begin position="20"/>
        <end position="623"/>
    </location>
</feature>
<name>E9GSB8_DAPPU</name>
<dbReference type="InterPro" id="IPR012132">
    <property type="entry name" value="GMC_OxRdtase"/>
</dbReference>
<dbReference type="AlphaFoldDB" id="E9GSB8"/>
<evidence type="ECO:0000259" key="5">
    <source>
        <dbReference type="PROSITE" id="PS00623"/>
    </source>
</evidence>
<evidence type="ECO:0000313" key="7">
    <source>
        <dbReference type="EMBL" id="EFX77682.1"/>
    </source>
</evidence>
<dbReference type="eggNOG" id="KOG1238">
    <property type="taxonomic scope" value="Eukaryota"/>
</dbReference>
<dbReference type="OMA" id="SWANWVD"/>
<dbReference type="EMBL" id="GL732561">
    <property type="protein sequence ID" value="EFX77682.1"/>
    <property type="molecule type" value="Genomic_DNA"/>
</dbReference>
<dbReference type="InterPro" id="IPR036188">
    <property type="entry name" value="FAD/NAD-bd_sf"/>
</dbReference>
<evidence type="ECO:0000313" key="8">
    <source>
        <dbReference type="Proteomes" id="UP000000305"/>
    </source>
</evidence>
<reference evidence="7 8" key="1">
    <citation type="journal article" date="2011" name="Science">
        <title>The ecoresponsive genome of Daphnia pulex.</title>
        <authorList>
            <person name="Colbourne J.K."/>
            <person name="Pfrender M.E."/>
            <person name="Gilbert D."/>
            <person name="Thomas W.K."/>
            <person name="Tucker A."/>
            <person name="Oakley T.H."/>
            <person name="Tokishita S."/>
            <person name="Aerts A."/>
            <person name="Arnold G.J."/>
            <person name="Basu M.K."/>
            <person name="Bauer D.J."/>
            <person name="Caceres C.E."/>
            <person name="Carmel L."/>
            <person name="Casola C."/>
            <person name="Choi J.H."/>
            <person name="Detter J.C."/>
            <person name="Dong Q."/>
            <person name="Dusheyko S."/>
            <person name="Eads B.D."/>
            <person name="Frohlich T."/>
            <person name="Geiler-Samerotte K.A."/>
            <person name="Gerlach D."/>
            <person name="Hatcher P."/>
            <person name="Jogdeo S."/>
            <person name="Krijgsveld J."/>
            <person name="Kriventseva E.V."/>
            <person name="Kultz D."/>
            <person name="Laforsch C."/>
            <person name="Lindquist E."/>
            <person name="Lopez J."/>
            <person name="Manak J.R."/>
            <person name="Muller J."/>
            <person name="Pangilinan J."/>
            <person name="Patwardhan R.P."/>
            <person name="Pitluck S."/>
            <person name="Pritham E.J."/>
            <person name="Rechtsteiner A."/>
            <person name="Rho M."/>
            <person name="Rogozin I.B."/>
            <person name="Sakarya O."/>
            <person name="Salamov A."/>
            <person name="Schaack S."/>
            <person name="Shapiro H."/>
            <person name="Shiga Y."/>
            <person name="Skalitzky C."/>
            <person name="Smith Z."/>
            <person name="Souvorov A."/>
            <person name="Sung W."/>
            <person name="Tang Z."/>
            <person name="Tsuchiya D."/>
            <person name="Tu H."/>
            <person name="Vos H."/>
            <person name="Wang M."/>
            <person name="Wolf Y.I."/>
            <person name="Yamagata H."/>
            <person name="Yamada T."/>
            <person name="Ye Y."/>
            <person name="Shaw J.R."/>
            <person name="Andrews J."/>
            <person name="Crease T.J."/>
            <person name="Tang H."/>
            <person name="Lucas S.M."/>
            <person name="Robertson H.M."/>
            <person name="Bork P."/>
            <person name="Koonin E.V."/>
            <person name="Zdobnov E.M."/>
            <person name="Grigoriev I.V."/>
            <person name="Lynch M."/>
            <person name="Boore J.L."/>
        </authorList>
    </citation>
    <scope>NUCLEOTIDE SEQUENCE [LARGE SCALE GENOMIC DNA]</scope>
</reference>
<dbReference type="HOGENOM" id="CLU_002865_7_0_1"/>
<feature type="domain" description="Glucose-methanol-choline oxidoreductase N-terminal" evidence="6">
    <location>
        <begin position="307"/>
        <end position="321"/>
    </location>
</feature>
<dbReference type="OrthoDB" id="269227at2759"/>
<keyword evidence="2 3" id="KW-0274">FAD</keyword>